<dbReference type="InterPro" id="IPR005158">
    <property type="entry name" value="BTAD"/>
</dbReference>
<feature type="domain" description="OmpR/PhoB-type" evidence="8">
    <location>
        <begin position="1"/>
        <end position="94"/>
    </location>
</feature>
<dbReference type="InterPro" id="IPR016032">
    <property type="entry name" value="Sig_transdc_resp-reg_C-effctor"/>
</dbReference>
<proteinExistence type="inferred from homology"/>
<dbReference type="SMART" id="SM00028">
    <property type="entry name" value="TPR"/>
    <property type="match status" value="5"/>
</dbReference>
<evidence type="ECO:0000256" key="6">
    <source>
        <dbReference type="PROSITE-ProRule" id="PRU01091"/>
    </source>
</evidence>
<dbReference type="InterPro" id="IPR036388">
    <property type="entry name" value="WH-like_DNA-bd_sf"/>
</dbReference>
<dbReference type="InterPro" id="IPR042197">
    <property type="entry name" value="Apaf_helical"/>
</dbReference>
<comment type="similarity">
    <text evidence="1">Belongs to the AfsR/DnrI/RedD regulatory family.</text>
</comment>
<name>A0ABW3YLS3_9ACTN</name>
<dbReference type="SMART" id="SM00382">
    <property type="entry name" value="AAA"/>
    <property type="match status" value="1"/>
</dbReference>
<dbReference type="InterPro" id="IPR027417">
    <property type="entry name" value="P-loop_NTPase"/>
</dbReference>
<dbReference type="Gene3D" id="1.25.40.10">
    <property type="entry name" value="Tetratricopeptide repeat domain"/>
    <property type="match status" value="2"/>
</dbReference>
<evidence type="ECO:0000256" key="2">
    <source>
        <dbReference type="ARBA" id="ARBA00023015"/>
    </source>
</evidence>
<dbReference type="PRINTS" id="PR00364">
    <property type="entry name" value="DISEASERSIST"/>
</dbReference>
<dbReference type="InterPro" id="IPR003593">
    <property type="entry name" value="AAA+_ATPase"/>
</dbReference>
<evidence type="ECO:0000313" key="10">
    <source>
        <dbReference type="Proteomes" id="UP001597260"/>
    </source>
</evidence>
<accession>A0ABW3YLS3</accession>
<dbReference type="Pfam" id="PF13191">
    <property type="entry name" value="AAA_16"/>
    <property type="match status" value="1"/>
</dbReference>
<dbReference type="Pfam" id="PF03704">
    <property type="entry name" value="BTAD"/>
    <property type="match status" value="1"/>
</dbReference>
<feature type="DNA-binding region" description="OmpR/PhoB-type" evidence="6">
    <location>
        <begin position="1"/>
        <end position="94"/>
    </location>
</feature>
<gene>
    <name evidence="9" type="ORF">ACFQ4H_31100</name>
</gene>
<sequence length="991" mass="108484">MRFQLLGQLQVTVDDVPVPLGPPKQQILLAVLLLGRTRLVSTERINDALWDSVPPATARAQVHSYVAALRNLLRDAGGDRGMLRSGPSGYLLDTAPGSVDLDVFDDRVRCARQLLADGRPDEAGTLLREAMGLWRGPALVGLQTRFARTAAADLDQRRLAGAELLVDAYLAARREAEIIPELAELVAAQPLHEGLRHRLMLALHRAGRSAESLQAYREWWRLANDELGIEPGTKLRELEGIILRGEQPQPMPREVATPVPRFQLPADVPAFVGRDREKREVLRLLRANRDHPAVILVTGPAGSGKTALAVHLGWSAREHYPDGQLYLDLRRPRGAAVPAAEALGTLLRGLGLPGATIPAEEGERRAVFRSVLGDRRVLIVLDDAVSAAQVRPLLPPHPGCAVLVTSRSAATGLDGIRLRLAPLTGDEALELLANSAGAQRVAEDRRSAYRIVRRCGYLPLAVRIAGARLAGNPNRRLADLAEALRDQRRRLDELAVPDLAVRAALASTDQLLSDPARRAYHLLGALLPGHDVAGWVVAALLDTTPRQAERVVDELVEVHLLTPVRRPGDEARYRLHDLVRIYGREQALLRQPDSERQAAAERLRDAYLDLAQRADKALGGGFLGRALRATPAWSLPESLVRRLVADPVAWFEAERQPLNTVVIRAAAAGAARTSACLATAAATFYEIRNYFDDWRSGHERALAAAEATGDAPAAMAMLRNLGELHTIQDRYDVAVDCFAVALRYAERLGIPEYEAAASSGLGYVYRLTGRYEEALACFTRARELCRRTGNPHGEAYATHGIGIVYLDQRQWEQARREFAACLTHSRTAGYLAGEAQALRCLGLAHRNEGRLVSAERYFRRAHAVSVRLGDRLIEMYALQWLADVRIRRGEPDEGAELLHRCLKVFREYGQRFGEASALRSLASAAIATGDVGQARHHLTQARRIWEQIGSPYWLDDTLAALAELDPRAPAPAGSRHTGSSGPSGDGPDDEG</sequence>
<dbReference type="RefSeq" id="WP_377578051.1">
    <property type="nucleotide sequence ID" value="NZ_JBHTMP010000083.1"/>
</dbReference>
<dbReference type="Gene3D" id="3.40.50.300">
    <property type="entry name" value="P-loop containing nucleotide triphosphate hydrolases"/>
    <property type="match status" value="1"/>
</dbReference>
<protein>
    <submittedName>
        <fullName evidence="9">BTAD domain-containing putative transcriptional regulator</fullName>
    </submittedName>
</protein>
<keyword evidence="10" id="KW-1185">Reference proteome</keyword>
<comment type="caution">
    <text evidence="9">The sequence shown here is derived from an EMBL/GenBank/DDBJ whole genome shotgun (WGS) entry which is preliminary data.</text>
</comment>
<dbReference type="InterPro" id="IPR051677">
    <property type="entry name" value="AfsR-DnrI-RedD_regulator"/>
</dbReference>
<dbReference type="Proteomes" id="UP001597260">
    <property type="component" value="Unassembled WGS sequence"/>
</dbReference>
<dbReference type="InterPro" id="IPR011990">
    <property type="entry name" value="TPR-like_helical_dom_sf"/>
</dbReference>
<evidence type="ECO:0000256" key="1">
    <source>
        <dbReference type="ARBA" id="ARBA00005820"/>
    </source>
</evidence>
<dbReference type="PANTHER" id="PTHR35807:SF1">
    <property type="entry name" value="TRANSCRIPTIONAL REGULATOR REDD"/>
    <property type="match status" value="1"/>
</dbReference>
<evidence type="ECO:0000256" key="7">
    <source>
        <dbReference type="SAM" id="MobiDB-lite"/>
    </source>
</evidence>
<evidence type="ECO:0000259" key="8">
    <source>
        <dbReference type="PROSITE" id="PS51755"/>
    </source>
</evidence>
<dbReference type="Pfam" id="PF13424">
    <property type="entry name" value="TPR_12"/>
    <property type="match status" value="2"/>
</dbReference>
<dbReference type="EMBL" id="JBHTMP010000083">
    <property type="protein sequence ID" value="MFD1325537.1"/>
    <property type="molecule type" value="Genomic_DNA"/>
</dbReference>
<dbReference type="SMART" id="SM00862">
    <property type="entry name" value="Trans_reg_C"/>
    <property type="match status" value="1"/>
</dbReference>
<dbReference type="Gene3D" id="1.10.8.430">
    <property type="entry name" value="Helical domain of apoptotic protease-activating factors"/>
    <property type="match status" value="1"/>
</dbReference>
<dbReference type="PROSITE" id="PS51755">
    <property type="entry name" value="OMPR_PHOB"/>
    <property type="match status" value="1"/>
</dbReference>
<dbReference type="SMART" id="SM01043">
    <property type="entry name" value="BTAD"/>
    <property type="match status" value="1"/>
</dbReference>
<dbReference type="PROSITE" id="PS50005">
    <property type="entry name" value="TPR"/>
    <property type="match status" value="1"/>
</dbReference>
<feature type="region of interest" description="Disordered" evidence="7">
    <location>
        <begin position="964"/>
        <end position="991"/>
    </location>
</feature>
<dbReference type="SUPFAM" id="SSF52540">
    <property type="entry name" value="P-loop containing nucleoside triphosphate hydrolases"/>
    <property type="match status" value="1"/>
</dbReference>
<keyword evidence="2" id="KW-0805">Transcription regulation</keyword>
<dbReference type="InterPro" id="IPR001867">
    <property type="entry name" value="OmpR/PhoB-type_DNA-bd"/>
</dbReference>
<evidence type="ECO:0000256" key="5">
    <source>
        <dbReference type="PROSITE-ProRule" id="PRU00339"/>
    </source>
</evidence>
<organism evidence="9 10">
    <name type="scientific">Micromonospora sonneratiae</name>
    <dbReference type="NCBI Taxonomy" id="1184706"/>
    <lineage>
        <taxon>Bacteria</taxon>
        <taxon>Bacillati</taxon>
        <taxon>Actinomycetota</taxon>
        <taxon>Actinomycetes</taxon>
        <taxon>Micromonosporales</taxon>
        <taxon>Micromonosporaceae</taxon>
        <taxon>Micromonospora</taxon>
    </lineage>
</organism>
<dbReference type="SUPFAM" id="SSF48452">
    <property type="entry name" value="TPR-like"/>
    <property type="match status" value="3"/>
</dbReference>
<dbReference type="InterPro" id="IPR041664">
    <property type="entry name" value="AAA_16"/>
</dbReference>
<dbReference type="SUPFAM" id="SSF46894">
    <property type="entry name" value="C-terminal effector domain of the bipartite response regulators"/>
    <property type="match status" value="1"/>
</dbReference>
<keyword evidence="4" id="KW-0804">Transcription</keyword>
<reference evidence="10" key="1">
    <citation type="journal article" date="2019" name="Int. J. Syst. Evol. Microbiol.">
        <title>The Global Catalogue of Microorganisms (GCM) 10K type strain sequencing project: providing services to taxonomists for standard genome sequencing and annotation.</title>
        <authorList>
            <consortium name="The Broad Institute Genomics Platform"/>
            <consortium name="The Broad Institute Genome Sequencing Center for Infectious Disease"/>
            <person name="Wu L."/>
            <person name="Ma J."/>
        </authorList>
    </citation>
    <scope>NUCLEOTIDE SEQUENCE [LARGE SCALE GENOMIC DNA]</scope>
    <source>
        <strain evidence="10">JCM 31037</strain>
    </source>
</reference>
<dbReference type="InterPro" id="IPR019734">
    <property type="entry name" value="TPR_rpt"/>
</dbReference>
<dbReference type="Gene3D" id="1.10.10.10">
    <property type="entry name" value="Winged helix-like DNA-binding domain superfamily/Winged helix DNA-binding domain"/>
    <property type="match status" value="2"/>
</dbReference>
<keyword evidence="5" id="KW-0802">TPR repeat</keyword>
<dbReference type="CDD" id="cd15831">
    <property type="entry name" value="BTAD"/>
    <property type="match status" value="1"/>
</dbReference>
<evidence type="ECO:0000256" key="4">
    <source>
        <dbReference type="ARBA" id="ARBA00023163"/>
    </source>
</evidence>
<dbReference type="PANTHER" id="PTHR35807">
    <property type="entry name" value="TRANSCRIPTIONAL REGULATOR REDD-RELATED"/>
    <property type="match status" value="1"/>
</dbReference>
<evidence type="ECO:0000256" key="3">
    <source>
        <dbReference type="ARBA" id="ARBA00023125"/>
    </source>
</evidence>
<keyword evidence="3 6" id="KW-0238">DNA-binding</keyword>
<feature type="repeat" description="TPR" evidence="5">
    <location>
        <begin position="755"/>
        <end position="788"/>
    </location>
</feature>
<evidence type="ECO:0000313" key="9">
    <source>
        <dbReference type="EMBL" id="MFD1325537.1"/>
    </source>
</evidence>